<sequence>MDPNEPTHFSVLIAGTGLHESILAAALSKAGYSVLQLDSAPYYGTEHASLSLLELADWAAHNPLAEASSPTPPASLRRVSQRFALSLCPVLLRARGPGIDLLVRSKVASYLQFGLLGGIALWQEQGEGQGEGQGKGKGKAVRVPASKADVFNDPTLSLVEKRRLTKLLLFAAGDDAFEADKVLAAEPDISFVEYLKRGFSLSGPVASSLAYALALCSSPNDPALPALQRLRAMIQSMGRYGASPFLVGHYGGAGDLVGGFSRICAVWGGGQILGRPLLPLDLSPRVGLPVPASQPPFAVHDHPPPPPATSSGSDDRVSGDETETETRPLGIPVVLDEGHEPTVFTGDWVVSSPHLLPALLPSHATDAPAAAAAPAPPRTAHLIALLSSPIAFPPPRRPKPDAANGAEEPREADNDDDDDDEPDSKLLVFPPGALDARLGTCTALLVGAGTMSCPEGHYVLYLSAPLVPPADAPPPLGARALLAPYLDAVLALSPAGTGDAPTAAASEPLYSVAYLSPSPPLAPSSSSSSPSPPRAAASPLPPNLLITSSPPPSHDAPTGTVGAAAAAALVDTLDGLPASVEASFWRIVGARGRDEGVRFFAGVEEGQEVGGEEGDE</sequence>
<dbReference type="OrthoDB" id="9446342at2759"/>
<gene>
    <name evidence="3" type="ORF">DMC30DRAFT_185668</name>
</gene>
<dbReference type="InterPro" id="IPR018203">
    <property type="entry name" value="GDP_dissociation_inhibitor"/>
</dbReference>
<name>A0A5C5FYK9_9BASI</name>
<protein>
    <submittedName>
        <fullName evidence="3">GDP dissociation inhibitor-domain-containing protein</fullName>
    </submittedName>
</protein>
<dbReference type="EMBL" id="SOZI01000038">
    <property type="protein sequence ID" value="TNY21725.1"/>
    <property type="molecule type" value="Genomic_DNA"/>
</dbReference>
<dbReference type="PANTHER" id="PTHR11787">
    <property type="entry name" value="RAB GDP-DISSOCIATION INHIBITOR"/>
    <property type="match status" value="1"/>
</dbReference>
<reference evidence="3 4" key="1">
    <citation type="submission" date="2019-03" db="EMBL/GenBank/DDBJ databases">
        <title>Rhodosporidium diobovatum UCD-FST 08-225 genome sequencing, assembly, and annotation.</title>
        <authorList>
            <person name="Fakankun I.U."/>
            <person name="Fristensky B."/>
            <person name="Levin D.B."/>
        </authorList>
    </citation>
    <scope>NUCLEOTIDE SEQUENCE [LARGE SCALE GENOMIC DNA]</scope>
    <source>
        <strain evidence="3 4">UCD-FST 08-225</strain>
    </source>
</reference>
<proteinExistence type="inferred from homology"/>
<dbReference type="GO" id="GO:0005968">
    <property type="term" value="C:Rab-protein geranylgeranyltransferase complex"/>
    <property type="evidence" value="ECO:0007669"/>
    <property type="project" value="TreeGrafter"/>
</dbReference>
<dbReference type="Proteomes" id="UP000311382">
    <property type="component" value="Unassembled WGS sequence"/>
</dbReference>
<dbReference type="Gene3D" id="1.10.405.10">
    <property type="entry name" value="Guanine Nucleotide Dissociation Inhibitor, domain 1"/>
    <property type="match status" value="1"/>
</dbReference>
<feature type="compositionally biased region" description="Low complexity" evidence="2">
    <location>
        <begin position="523"/>
        <end position="538"/>
    </location>
</feature>
<dbReference type="Gene3D" id="3.50.50.60">
    <property type="entry name" value="FAD/NAD(P)-binding domain"/>
    <property type="match status" value="1"/>
</dbReference>
<accession>A0A5C5FYK9</accession>
<keyword evidence="4" id="KW-1185">Reference proteome</keyword>
<comment type="caution">
    <text evidence="3">The sequence shown here is derived from an EMBL/GenBank/DDBJ whole genome shotgun (WGS) entry which is preliminary data.</text>
</comment>
<dbReference type="GO" id="GO:0007264">
    <property type="term" value="P:small GTPase-mediated signal transduction"/>
    <property type="evidence" value="ECO:0007669"/>
    <property type="project" value="InterPro"/>
</dbReference>
<organism evidence="3 4">
    <name type="scientific">Rhodotorula diobovata</name>
    <dbReference type="NCBI Taxonomy" id="5288"/>
    <lineage>
        <taxon>Eukaryota</taxon>
        <taxon>Fungi</taxon>
        <taxon>Dikarya</taxon>
        <taxon>Basidiomycota</taxon>
        <taxon>Pucciniomycotina</taxon>
        <taxon>Microbotryomycetes</taxon>
        <taxon>Sporidiobolales</taxon>
        <taxon>Sporidiobolaceae</taxon>
        <taxon>Rhodotorula</taxon>
    </lineage>
</organism>
<dbReference type="SUPFAM" id="SSF51905">
    <property type="entry name" value="FAD/NAD(P)-binding domain"/>
    <property type="match status" value="1"/>
</dbReference>
<dbReference type="STRING" id="5288.A0A5C5FYK9"/>
<evidence type="ECO:0000256" key="2">
    <source>
        <dbReference type="SAM" id="MobiDB-lite"/>
    </source>
</evidence>
<evidence type="ECO:0000313" key="4">
    <source>
        <dbReference type="Proteomes" id="UP000311382"/>
    </source>
</evidence>
<dbReference type="InterPro" id="IPR036188">
    <property type="entry name" value="FAD/NAD-bd_sf"/>
</dbReference>
<dbReference type="PRINTS" id="PR00891">
    <property type="entry name" value="RABGDIREP"/>
</dbReference>
<dbReference type="GO" id="GO:0005829">
    <property type="term" value="C:cytosol"/>
    <property type="evidence" value="ECO:0007669"/>
    <property type="project" value="TreeGrafter"/>
</dbReference>
<dbReference type="GO" id="GO:0005092">
    <property type="term" value="F:GDP-dissociation inhibitor activity"/>
    <property type="evidence" value="ECO:0007669"/>
    <property type="project" value="InterPro"/>
</dbReference>
<dbReference type="GO" id="GO:0016192">
    <property type="term" value="P:vesicle-mediated transport"/>
    <property type="evidence" value="ECO:0007669"/>
    <property type="project" value="TreeGrafter"/>
</dbReference>
<feature type="region of interest" description="Disordered" evidence="2">
    <location>
        <begin position="291"/>
        <end position="336"/>
    </location>
</feature>
<feature type="region of interest" description="Disordered" evidence="2">
    <location>
        <begin position="389"/>
        <end position="426"/>
    </location>
</feature>
<feature type="compositionally biased region" description="Acidic residues" evidence="2">
    <location>
        <begin position="413"/>
        <end position="422"/>
    </location>
</feature>
<evidence type="ECO:0000256" key="1">
    <source>
        <dbReference type="ARBA" id="ARBA00005593"/>
    </source>
</evidence>
<feature type="region of interest" description="Disordered" evidence="2">
    <location>
        <begin position="520"/>
        <end position="559"/>
    </location>
</feature>
<dbReference type="PANTHER" id="PTHR11787:SF4">
    <property type="entry name" value="CHM, RAB ESCORT PROTEIN 1"/>
    <property type="match status" value="1"/>
</dbReference>
<dbReference type="Pfam" id="PF00996">
    <property type="entry name" value="GDI"/>
    <property type="match status" value="1"/>
</dbReference>
<dbReference type="GO" id="GO:0005634">
    <property type="term" value="C:nucleus"/>
    <property type="evidence" value="ECO:0007669"/>
    <property type="project" value="TreeGrafter"/>
</dbReference>
<evidence type="ECO:0000313" key="3">
    <source>
        <dbReference type="EMBL" id="TNY21725.1"/>
    </source>
</evidence>
<comment type="similarity">
    <text evidence="1">Belongs to the Rab GDI family.</text>
</comment>
<dbReference type="AlphaFoldDB" id="A0A5C5FYK9"/>